<keyword evidence="2" id="KW-1185">Reference proteome</keyword>
<sequence>LSRAKIFTKLDIRDTYYRLRIGGVVSRSLAKRLLYSYFKYTIRSFRLINAPVTF</sequence>
<evidence type="ECO:0008006" key="3">
    <source>
        <dbReference type="Google" id="ProtNLM"/>
    </source>
</evidence>
<name>M3B2D9_SPHMS</name>
<proteinExistence type="predicted"/>
<dbReference type="AlphaFoldDB" id="M3B2D9"/>
<dbReference type="Gene3D" id="3.10.10.10">
    <property type="entry name" value="HIV Type 1 Reverse Transcriptase, subunit A, domain 1"/>
    <property type="match status" value="1"/>
</dbReference>
<evidence type="ECO:0000313" key="2">
    <source>
        <dbReference type="Proteomes" id="UP000016931"/>
    </source>
</evidence>
<organism evidence="1 2">
    <name type="scientific">Sphaerulina musiva (strain SO2202)</name>
    <name type="common">Poplar stem canker fungus</name>
    <name type="synonym">Septoria musiva</name>
    <dbReference type="NCBI Taxonomy" id="692275"/>
    <lineage>
        <taxon>Eukaryota</taxon>
        <taxon>Fungi</taxon>
        <taxon>Dikarya</taxon>
        <taxon>Ascomycota</taxon>
        <taxon>Pezizomycotina</taxon>
        <taxon>Dothideomycetes</taxon>
        <taxon>Dothideomycetidae</taxon>
        <taxon>Mycosphaerellales</taxon>
        <taxon>Mycosphaerellaceae</taxon>
        <taxon>Sphaerulina</taxon>
    </lineage>
</organism>
<dbReference type="EMBL" id="KB456263">
    <property type="protein sequence ID" value="EMF13917.1"/>
    <property type="molecule type" value="Genomic_DNA"/>
</dbReference>
<protein>
    <recommendedName>
        <fullName evidence="3">Reverse transcriptase domain-containing protein</fullName>
    </recommendedName>
</protein>
<accession>M3B2D9</accession>
<reference evidence="1 2" key="1">
    <citation type="journal article" date="2012" name="PLoS Pathog.">
        <title>Diverse lifestyles and strategies of plant pathogenesis encoded in the genomes of eighteen Dothideomycetes fungi.</title>
        <authorList>
            <person name="Ohm R.A."/>
            <person name="Feau N."/>
            <person name="Henrissat B."/>
            <person name="Schoch C.L."/>
            <person name="Horwitz B.A."/>
            <person name="Barry K.W."/>
            <person name="Condon B.J."/>
            <person name="Copeland A.C."/>
            <person name="Dhillon B."/>
            <person name="Glaser F."/>
            <person name="Hesse C.N."/>
            <person name="Kosti I."/>
            <person name="LaButti K."/>
            <person name="Lindquist E.A."/>
            <person name="Lucas S."/>
            <person name="Salamov A.A."/>
            <person name="Bradshaw R.E."/>
            <person name="Ciuffetti L."/>
            <person name="Hamelin R.C."/>
            <person name="Kema G.H.J."/>
            <person name="Lawrence C."/>
            <person name="Scott J.A."/>
            <person name="Spatafora J.W."/>
            <person name="Turgeon B.G."/>
            <person name="de Wit P.J.G.M."/>
            <person name="Zhong S."/>
            <person name="Goodwin S.B."/>
            <person name="Grigoriev I.V."/>
        </authorList>
    </citation>
    <scope>NUCLEOTIDE SEQUENCE [LARGE SCALE GENOMIC DNA]</scope>
    <source>
        <strain evidence="1 2">SO2202</strain>
    </source>
</reference>
<dbReference type="Gene3D" id="3.30.70.270">
    <property type="match status" value="1"/>
</dbReference>
<dbReference type="HOGENOM" id="CLU_3051919_0_0_1"/>
<dbReference type="RefSeq" id="XP_016762038.1">
    <property type="nucleotide sequence ID" value="XM_016908883.1"/>
</dbReference>
<dbReference type="Proteomes" id="UP000016931">
    <property type="component" value="Unassembled WGS sequence"/>
</dbReference>
<dbReference type="InterPro" id="IPR043128">
    <property type="entry name" value="Rev_trsase/Diguanyl_cyclase"/>
</dbReference>
<feature type="non-terminal residue" evidence="1">
    <location>
        <position position="1"/>
    </location>
</feature>
<evidence type="ECO:0000313" key="1">
    <source>
        <dbReference type="EMBL" id="EMF13917.1"/>
    </source>
</evidence>
<dbReference type="OrthoDB" id="5588148at2759"/>
<dbReference type="GeneID" id="27906020"/>
<gene>
    <name evidence="1" type="ORF">SEPMUDRAFT_42998</name>
</gene>